<dbReference type="Gene3D" id="3.40.50.2020">
    <property type="match status" value="1"/>
</dbReference>
<dbReference type="EMBL" id="CADCWI010000095">
    <property type="protein sequence ID" value="CAA9561668.1"/>
    <property type="molecule type" value="Genomic_DNA"/>
</dbReference>
<dbReference type="SUPFAM" id="SSF53271">
    <property type="entry name" value="PRTase-like"/>
    <property type="match status" value="1"/>
</dbReference>
<dbReference type="AlphaFoldDB" id="A0A6J4V082"/>
<name>A0A6J4V082_9BACT</name>
<feature type="domain" description="Phosphoribosyltransferase" evidence="1">
    <location>
        <begin position="18"/>
        <end position="177"/>
    </location>
</feature>
<dbReference type="Gene3D" id="3.30.1310.20">
    <property type="entry name" value="PRTase-like"/>
    <property type="match status" value="1"/>
</dbReference>
<dbReference type="InterPro" id="IPR029057">
    <property type="entry name" value="PRTase-like"/>
</dbReference>
<keyword evidence="2" id="KW-0489">Methyltransferase</keyword>
<dbReference type="EC" id="2.1.1.77" evidence="2"/>
<dbReference type="CDD" id="cd06223">
    <property type="entry name" value="PRTases_typeI"/>
    <property type="match status" value="1"/>
</dbReference>
<evidence type="ECO:0000313" key="2">
    <source>
        <dbReference type="EMBL" id="CAA9561668.1"/>
    </source>
</evidence>
<protein>
    <submittedName>
        <fullName evidence="2">Protein-L-isoaspartate O-methyltransferase</fullName>
        <ecNumber evidence="2">2.1.1.77</ecNumber>
    </submittedName>
</protein>
<gene>
    <name evidence="2" type="ORF">AVDCRST_MAG43-1827</name>
</gene>
<keyword evidence="2" id="KW-0808">Transferase</keyword>
<dbReference type="Pfam" id="PF00156">
    <property type="entry name" value="Pribosyltran"/>
    <property type="match status" value="1"/>
</dbReference>
<accession>A0A6J4V082</accession>
<dbReference type="GO" id="GO:0004719">
    <property type="term" value="F:protein-L-isoaspartate (D-aspartate) O-methyltransferase activity"/>
    <property type="evidence" value="ECO:0007669"/>
    <property type="project" value="UniProtKB-EC"/>
</dbReference>
<dbReference type="InterPro" id="IPR000836">
    <property type="entry name" value="PRTase_dom"/>
</dbReference>
<dbReference type="GO" id="GO:0032259">
    <property type="term" value="P:methylation"/>
    <property type="evidence" value="ECO:0007669"/>
    <property type="project" value="UniProtKB-KW"/>
</dbReference>
<evidence type="ECO:0000259" key="1">
    <source>
        <dbReference type="Pfam" id="PF00156"/>
    </source>
</evidence>
<reference evidence="2" key="1">
    <citation type="submission" date="2020-02" db="EMBL/GenBank/DDBJ databases">
        <authorList>
            <person name="Meier V. D."/>
        </authorList>
    </citation>
    <scope>NUCLEOTIDE SEQUENCE</scope>
    <source>
        <strain evidence="2">AVDCRST_MAG43</strain>
    </source>
</reference>
<proteinExistence type="predicted"/>
<organism evidence="2">
    <name type="scientific">uncultured Thermomicrobiales bacterium</name>
    <dbReference type="NCBI Taxonomy" id="1645740"/>
    <lineage>
        <taxon>Bacteria</taxon>
        <taxon>Pseudomonadati</taxon>
        <taxon>Thermomicrobiota</taxon>
        <taxon>Thermomicrobia</taxon>
        <taxon>Thermomicrobiales</taxon>
        <taxon>environmental samples</taxon>
    </lineage>
</organism>
<sequence>MRFRRSSRDHPFHDRTHAGQQIAALLAQLFIDVQASDLIVLGLARGGVPVAAEAADRLGCALDACVVRKIGAPDQPELAVGAIAPGDIRVLNRSLILDLGLSDAAVEQLSWSASQERTRIDEQIRSSAPLPRLRDRIVVLVDDGLATGASMQAAVAWAKASDPRQIVVAVPVAPPRLIDDFRRGGVDAISILAPETFGSVGQFYDDFAEVTTDTVRRLLAEHR</sequence>